<comment type="caution">
    <text evidence="1">The sequence shown here is derived from an EMBL/GenBank/DDBJ whole genome shotgun (WGS) entry which is preliminary data.</text>
</comment>
<dbReference type="EMBL" id="JAAXLA010000007">
    <property type="protein sequence ID" value="NMH96863.1"/>
    <property type="molecule type" value="Genomic_DNA"/>
</dbReference>
<dbReference type="RefSeq" id="WP_169380247.1">
    <property type="nucleotide sequence ID" value="NZ_JAAXLA010000007.1"/>
</dbReference>
<accession>A0ABX1S5K9</accession>
<protein>
    <submittedName>
        <fullName evidence="1">Uncharacterized protein</fullName>
    </submittedName>
</protein>
<proteinExistence type="predicted"/>
<organism evidence="1 2">
    <name type="scientific">Pseudonocardia acidicola</name>
    <dbReference type="NCBI Taxonomy" id="2724939"/>
    <lineage>
        <taxon>Bacteria</taxon>
        <taxon>Bacillati</taxon>
        <taxon>Actinomycetota</taxon>
        <taxon>Actinomycetes</taxon>
        <taxon>Pseudonocardiales</taxon>
        <taxon>Pseudonocardiaceae</taxon>
        <taxon>Pseudonocardia</taxon>
    </lineage>
</organism>
<evidence type="ECO:0000313" key="2">
    <source>
        <dbReference type="Proteomes" id="UP000820669"/>
    </source>
</evidence>
<name>A0ABX1S5K9_9PSEU</name>
<keyword evidence="2" id="KW-1185">Reference proteome</keyword>
<reference evidence="1 2" key="1">
    <citation type="submission" date="2020-04" db="EMBL/GenBank/DDBJ databases">
        <authorList>
            <person name="Klaysubun C."/>
            <person name="Duangmal K."/>
            <person name="Lipun K."/>
        </authorList>
    </citation>
    <scope>NUCLEOTIDE SEQUENCE [LARGE SCALE GENOMIC DNA]</scope>
    <source>
        <strain evidence="1 2">K10HN5</strain>
    </source>
</reference>
<dbReference type="Proteomes" id="UP000820669">
    <property type="component" value="Unassembled WGS sequence"/>
</dbReference>
<evidence type="ECO:0000313" key="1">
    <source>
        <dbReference type="EMBL" id="NMH96863.1"/>
    </source>
</evidence>
<gene>
    <name evidence="1" type="ORF">HF526_05960</name>
</gene>
<sequence>MRARHLRRGLRHPPGRGGRYAAIVVVLIIIEARRADPTQSSSCEKIEALGLDGPACQG</sequence>